<dbReference type="InterPro" id="IPR000182">
    <property type="entry name" value="GNAT_dom"/>
</dbReference>
<dbReference type="GO" id="GO:0016747">
    <property type="term" value="F:acyltransferase activity, transferring groups other than amino-acyl groups"/>
    <property type="evidence" value="ECO:0007669"/>
    <property type="project" value="InterPro"/>
</dbReference>
<protein>
    <submittedName>
        <fullName evidence="2">GNAT family N-acetyltransferase</fullName>
    </submittedName>
</protein>
<proteinExistence type="predicted"/>
<sequence length="166" mass="19035">MHIHIRTLIPEDEIALAFLANNRSIYDNVRDIFPHPYTLDHARAWIDYGRSQPTLNAAITVDNCFAGCVGLIPGQDIHRVSAEIGYWLGEPFWGKGIMTTALDLWVQQIWQTFPEVHRLWAGVFAFNTASMRVLEKVGFEKEAVLKQAMIKNQVLVDEHLYSLRRS</sequence>
<dbReference type="RefSeq" id="WP_104714095.1">
    <property type="nucleotide sequence ID" value="NZ_PTRA01000001.1"/>
</dbReference>
<name>A0A2S7ITT8_9BACT</name>
<dbReference type="AlphaFoldDB" id="A0A2S7ITT8"/>
<dbReference type="EMBL" id="PTRA01000001">
    <property type="protein sequence ID" value="PQA61099.1"/>
    <property type="molecule type" value="Genomic_DNA"/>
</dbReference>
<dbReference type="PANTHER" id="PTHR43328">
    <property type="entry name" value="ACETYLTRANSFERASE-RELATED"/>
    <property type="match status" value="1"/>
</dbReference>
<dbReference type="InterPro" id="IPR016181">
    <property type="entry name" value="Acyl_CoA_acyltransferase"/>
</dbReference>
<dbReference type="Proteomes" id="UP000239590">
    <property type="component" value="Unassembled WGS sequence"/>
</dbReference>
<accession>A0A2S7ITT8</accession>
<dbReference type="PROSITE" id="PS51186">
    <property type="entry name" value="GNAT"/>
    <property type="match status" value="1"/>
</dbReference>
<keyword evidence="2" id="KW-0808">Transferase</keyword>
<dbReference type="PANTHER" id="PTHR43328:SF1">
    <property type="entry name" value="N-ACETYLTRANSFERASE DOMAIN-CONTAINING PROTEIN"/>
    <property type="match status" value="1"/>
</dbReference>
<dbReference type="Pfam" id="PF13302">
    <property type="entry name" value="Acetyltransf_3"/>
    <property type="match status" value="1"/>
</dbReference>
<dbReference type="SUPFAM" id="SSF55729">
    <property type="entry name" value="Acyl-CoA N-acyltransferases (Nat)"/>
    <property type="match status" value="1"/>
</dbReference>
<feature type="domain" description="N-acetyltransferase" evidence="1">
    <location>
        <begin position="3"/>
        <end position="162"/>
    </location>
</feature>
<evidence type="ECO:0000313" key="3">
    <source>
        <dbReference type="Proteomes" id="UP000239590"/>
    </source>
</evidence>
<dbReference type="Gene3D" id="3.40.630.30">
    <property type="match status" value="1"/>
</dbReference>
<keyword evidence="3" id="KW-1185">Reference proteome</keyword>
<gene>
    <name evidence="2" type="ORF">C5O19_13310</name>
</gene>
<dbReference type="OrthoDB" id="9788916at2"/>
<comment type="caution">
    <text evidence="2">The sequence shown here is derived from an EMBL/GenBank/DDBJ whole genome shotgun (WGS) entry which is preliminary data.</text>
</comment>
<evidence type="ECO:0000313" key="2">
    <source>
        <dbReference type="EMBL" id="PQA61099.1"/>
    </source>
</evidence>
<reference evidence="3" key="1">
    <citation type="submission" date="2018-02" db="EMBL/GenBank/DDBJ databases">
        <title>Genome sequencing of Solimonas sp. HR-BB.</title>
        <authorList>
            <person name="Lee Y."/>
            <person name="Jeon C.O."/>
        </authorList>
    </citation>
    <scope>NUCLEOTIDE SEQUENCE [LARGE SCALE GENOMIC DNA]</scope>
    <source>
        <strain evidence="3">HR-U</strain>
    </source>
</reference>
<evidence type="ECO:0000259" key="1">
    <source>
        <dbReference type="PROSITE" id="PS51186"/>
    </source>
</evidence>
<organism evidence="2 3">
    <name type="scientific">Siphonobacter curvatus</name>
    <dbReference type="NCBI Taxonomy" id="2094562"/>
    <lineage>
        <taxon>Bacteria</taxon>
        <taxon>Pseudomonadati</taxon>
        <taxon>Bacteroidota</taxon>
        <taxon>Cytophagia</taxon>
        <taxon>Cytophagales</taxon>
        <taxon>Cytophagaceae</taxon>
        <taxon>Siphonobacter</taxon>
    </lineage>
</organism>